<keyword evidence="1" id="KW-1133">Transmembrane helix</keyword>
<keyword evidence="2" id="KW-0614">Plasmid</keyword>
<feature type="transmembrane region" description="Helical" evidence="1">
    <location>
        <begin position="12"/>
        <end position="31"/>
    </location>
</feature>
<sequence length="163" mass="18796">MRQHLFFCRKNRLTLSLTALFIVVIMAFYFIKNTHKILIHCSSQINSIFGDNETYPTFSGIYTFMLDDGQGYISVNGIFHTQSNTYTVQKIIKISLHTVSYDQVFYDIKQASVQSLTGDNLPDTLYVRYILSPFTVIALDKTLHNSYLIRNLYSPVLICNPMN</sequence>
<keyword evidence="1" id="KW-0472">Membrane</keyword>
<evidence type="ECO:0000313" key="2">
    <source>
        <dbReference type="EMBL" id="ATF95450.1"/>
    </source>
</evidence>
<dbReference type="Proteomes" id="UP000251197">
    <property type="component" value="Unassembled WGS sequence"/>
</dbReference>
<evidence type="ECO:0000313" key="4">
    <source>
        <dbReference type="Proteomes" id="UP000217979"/>
    </source>
</evidence>
<geneLocation type="plasmid" evidence="2">
    <name>unnamed</name>
</geneLocation>
<accession>A0A291E5W3</accession>
<reference evidence="2 4" key="1">
    <citation type="submission" date="2017-09" db="EMBL/GenBank/DDBJ databases">
        <title>FDA dAtabase for Regulatory Grade micrObial Sequences (FDA-ARGOS): Supporting development and validation of Infectious Disease Dx tests.</title>
        <authorList>
            <person name="Minogue T."/>
            <person name="Wolcott M."/>
            <person name="Wasieloski L."/>
            <person name="Aguilar W."/>
            <person name="Moore D."/>
            <person name="Tallon L."/>
            <person name="Sadzewicz L."/>
            <person name="Ott S."/>
            <person name="Zhao X."/>
            <person name="Nagaraj S."/>
            <person name="Vavikolanu K."/>
            <person name="Aluvathingal J."/>
            <person name="Nadendla S."/>
            <person name="Sichtig H."/>
        </authorList>
    </citation>
    <scope>NUCLEOTIDE SEQUENCE [LARGE SCALE GENOMIC DNA]</scope>
    <source>
        <strain evidence="2 4">FDAARGOS_392</strain>
        <plasmid evidence="4">Plasmid unnamed</plasmid>
        <plasmid evidence="2">unnamed</plasmid>
    </source>
</reference>
<proteinExistence type="predicted"/>
<dbReference type="EMBL" id="CP023526">
    <property type="protein sequence ID" value="ATF95450.1"/>
    <property type="molecule type" value="Genomic_DNA"/>
</dbReference>
<organism evidence="2 4">
    <name type="scientific">Cedecea neteri</name>
    <dbReference type="NCBI Taxonomy" id="158822"/>
    <lineage>
        <taxon>Bacteria</taxon>
        <taxon>Pseudomonadati</taxon>
        <taxon>Pseudomonadota</taxon>
        <taxon>Gammaproteobacteria</taxon>
        <taxon>Enterobacterales</taxon>
        <taxon>Enterobacteriaceae</taxon>
        <taxon>Cedecea</taxon>
    </lineage>
</organism>
<evidence type="ECO:0000313" key="3">
    <source>
        <dbReference type="EMBL" id="SQC92127.1"/>
    </source>
</evidence>
<evidence type="ECO:0000256" key="1">
    <source>
        <dbReference type="SAM" id="Phobius"/>
    </source>
</evidence>
<protein>
    <submittedName>
        <fullName evidence="2">Uncharacterized protein</fullName>
    </submittedName>
</protein>
<evidence type="ECO:0000313" key="5">
    <source>
        <dbReference type="Proteomes" id="UP000251197"/>
    </source>
</evidence>
<dbReference type="AlphaFoldDB" id="A0A291E5W3"/>
<keyword evidence="1" id="KW-0812">Transmembrane</keyword>
<name>A0A291E5W3_9ENTR</name>
<dbReference type="EMBL" id="UAVU01000009">
    <property type="protein sequence ID" value="SQC92127.1"/>
    <property type="molecule type" value="Genomic_DNA"/>
</dbReference>
<dbReference type="Proteomes" id="UP000217979">
    <property type="component" value="Plasmid unnamed"/>
</dbReference>
<reference evidence="3 5" key="2">
    <citation type="submission" date="2018-06" db="EMBL/GenBank/DDBJ databases">
        <authorList>
            <consortium name="Pathogen Informatics"/>
            <person name="Doyle S."/>
        </authorList>
    </citation>
    <scope>NUCLEOTIDE SEQUENCE [LARGE SCALE GENOMIC DNA]</scope>
    <source>
        <strain evidence="3 5">NCTC12120</strain>
    </source>
</reference>
<gene>
    <name evidence="2" type="ORF">CO704_25575</name>
    <name evidence="3" type="ORF">NCTC12120_05314</name>
</gene>